<dbReference type="InterPro" id="IPR016186">
    <property type="entry name" value="C-type_lectin-like/link_sf"/>
</dbReference>
<evidence type="ECO:0000313" key="4">
    <source>
        <dbReference type="Proteomes" id="UP001153269"/>
    </source>
</evidence>
<keyword evidence="4" id="KW-1185">Reference proteome</keyword>
<gene>
    <name evidence="3" type="ORF">PLEPLA_LOCUS13584</name>
</gene>
<accession>A0A9N7U805</accession>
<evidence type="ECO:0000259" key="2">
    <source>
        <dbReference type="PROSITE" id="PS50041"/>
    </source>
</evidence>
<keyword evidence="1" id="KW-0732">Signal</keyword>
<proteinExistence type="predicted"/>
<dbReference type="PROSITE" id="PS50041">
    <property type="entry name" value="C_TYPE_LECTIN_2"/>
    <property type="match status" value="1"/>
</dbReference>
<dbReference type="InterPro" id="IPR016187">
    <property type="entry name" value="CTDL_fold"/>
</dbReference>
<feature type="chain" id="PRO_5040152003" description="C-type lectin domain-containing protein" evidence="1">
    <location>
        <begin position="19"/>
        <end position="502"/>
    </location>
</feature>
<name>A0A9N7U805_PLEPL</name>
<dbReference type="Pfam" id="PF00059">
    <property type="entry name" value="Lectin_C"/>
    <property type="match status" value="1"/>
</dbReference>
<dbReference type="SUPFAM" id="SSF56436">
    <property type="entry name" value="C-type lectin-like"/>
    <property type="match status" value="1"/>
</dbReference>
<dbReference type="Proteomes" id="UP001153269">
    <property type="component" value="Unassembled WGS sequence"/>
</dbReference>
<dbReference type="InterPro" id="IPR035234">
    <property type="entry name" value="IgGFc-bd_N"/>
</dbReference>
<dbReference type="PANTHER" id="PTHR46534:SF1">
    <property type="entry name" value="IGGFC-BINDING PROTEIN N-TERMINAL DOMAIN-CONTAINING PROTEIN"/>
    <property type="match status" value="1"/>
</dbReference>
<reference evidence="3" key="1">
    <citation type="submission" date="2020-03" db="EMBL/GenBank/DDBJ databases">
        <authorList>
            <person name="Weist P."/>
        </authorList>
    </citation>
    <scope>NUCLEOTIDE SEQUENCE</scope>
</reference>
<dbReference type="InterPro" id="IPR001304">
    <property type="entry name" value="C-type_lectin-like"/>
</dbReference>
<dbReference type="Gene3D" id="3.10.100.10">
    <property type="entry name" value="Mannose-Binding Protein A, subunit A"/>
    <property type="match status" value="1"/>
</dbReference>
<feature type="domain" description="C-type lectin" evidence="2">
    <location>
        <begin position="386"/>
        <end position="493"/>
    </location>
</feature>
<organism evidence="3 4">
    <name type="scientific">Pleuronectes platessa</name>
    <name type="common">European plaice</name>
    <dbReference type="NCBI Taxonomy" id="8262"/>
    <lineage>
        <taxon>Eukaryota</taxon>
        <taxon>Metazoa</taxon>
        <taxon>Chordata</taxon>
        <taxon>Craniata</taxon>
        <taxon>Vertebrata</taxon>
        <taxon>Euteleostomi</taxon>
        <taxon>Actinopterygii</taxon>
        <taxon>Neopterygii</taxon>
        <taxon>Teleostei</taxon>
        <taxon>Neoteleostei</taxon>
        <taxon>Acanthomorphata</taxon>
        <taxon>Carangaria</taxon>
        <taxon>Pleuronectiformes</taxon>
        <taxon>Pleuronectoidei</taxon>
        <taxon>Pleuronectidae</taxon>
        <taxon>Pleuronectes</taxon>
    </lineage>
</organism>
<protein>
    <recommendedName>
        <fullName evidence="2">C-type lectin domain-containing protein</fullName>
    </recommendedName>
</protein>
<dbReference type="SMART" id="SM00034">
    <property type="entry name" value="CLECT"/>
    <property type="match status" value="1"/>
</dbReference>
<evidence type="ECO:0000313" key="3">
    <source>
        <dbReference type="EMBL" id="CAB1425652.1"/>
    </source>
</evidence>
<dbReference type="PANTHER" id="PTHR46534">
    <property type="entry name" value="IGGFC_BINDING DOMAIN-CONTAINING PROTEIN"/>
    <property type="match status" value="1"/>
</dbReference>
<dbReference type="Pfam" id="PF17517">
    <property type="entry name" value="IgGFc_binding"/>
    <property type="match status" value="1"/>
</dbReference>
<dbReference type="EMBL" id="CADEAL010000823">
    <property type="protein sequence ID" value="CAB1425652.1"/>
    <property type="molecule type" value="Genomic_DNA"/>
</dbReference>
<dbReference type="AlphaFoldDB" id="A0A9N7U805"/>
<sequence>MWSVLLLLLAARNSDSSADPRVDDAGHRFVVVFPENIASHSGNQQETLSAGQTKEILVDEELELRKNQISSKALLITSTEKITVRSCSRKLNSVQTALVLPTPQLGKEYFIPPVPQIQGTTDQVSLEVTERRPFSLFVISGKQQTTVTIGEVPPREVVLQSQQVLQVLVQQAGPRAVTADQPVAVLFGHACTIRYNCTCGILQTTLSPASDHKLRFFIPPFLVTDETRLLISSNESTTIRSFDPDSPLVETNGTALLYRPGFLLTLIPEAHFASCYVINRVKDMQNFAVILVHKHLTDGVRIGNDPLENPVWQELRGTEFVSTQVKVILDKSVLWHTSHKMAVYFHGNYGAALFGNPAPVISSTADFRGCLLEPEVVHIGDVAAGWRESVKYCRDKDLQLVSLSGSHNVTHIYQEMVRANNHSVQEAWIGMRRSSQSGEWYWLDNEPVNTTNWKDGEPGAVNEGQCAIMSLRSGEEFGWSDQDCCKAVHPVCYRPPLLFPLG</sequence>
<feature type="signal peptide" evidence="1">
    <location>
        <begin position="1"/>
        <end position="18"/>
    </location>
</feature>
<dbReference type="CDD" id="cd00037">
    <property type="entry name" value="CLECT"/>
    <property type="match status" value="1"/>
</dbReference>
<comment type="caution">
    <text evidence="3">The sequence shown here is derived from an EMBL/GenBank/DDBJ whole genome shotgun (WGS) entry which is preliminary data.</text>
</comment>
<evidence type="ECO:0000256" key="1">
    <source>
        <dbReference type="SAM" id="SignalP"/>
    </source>
</evidence>